<evidence type="ECO:0000313" key="6">
    <source>
        <dbReference type="Proteomes" id="UP000235371"/>
    </source>
</evidence>
<evidence type="ECO:0000256" key="4">
    <source>
        <dbReference type="SAM" id="MobiDB-lite"/>
    </source>
</evidence>
<evidence type="ECO:0000313" key="5">
    <source>
        <dbReference type="EMBL" id="PMD52089.1"/>
    </source>
</evidence>
<dbReference type="OrthoDB" id="5627at2759"/>
<name>A0A2J6SMU0_9HELO</name>
<comment type="subcellular location">
    <subcellularLocation>
        <location evidence="1">Nucleus</location>
    </subcellularLocation>
</comment>
<protein>
    <submittedName>
        <fullName evidence="5">Uncharacterized protein</fullName>
    </submittedName>
</protein>
<dbReference type="Pfam" id="PF07052">
    <property type="entry name" value="Hep_59"/>
    <property type="match status" value="1"/>
</dbReference>
<dbReference type="EMBL" id="KZ613912">
    <property type="protein sequence ID" value="PMD52089.1"/>
    <property type="molecule type" value="Genomic_DNA"/>
</dbReference>
<dbReference type="InParanoid" id="A0A2J6SMU0"/>
<comment type="similarity">
    <text evidence="2">Belongs to the TLS1 family.</text>
</comment>
<accession>A0A2J6SMU0</accession>
<feature type="region of interest" description="Disordered" evidence="4">
    <location>
        <begin position="227"/>
        <end position="279"/>
    </location>
</feature>
<dbReference type="AlphaFoldDB" id="A0A2J6SMU0"/>
<keyword evidence="6" id="KW-1185">Reference proteome</keyword>
<proteinExistence type="inferred from homology"/>
<feature type="compositionally biased region" description="Polar residues" evidence="4">
    <location>
        <begin position="170"/>
        <end position="181"/>
    </location>
</feature>
<feature type="region of interest" description="Disordered" evidence="4">
    <location>
        <begin position="167"/>
        <end position="196"/>
    </location>
</feature>
<sequence length="378" mass="41727">MASPPPPSGDTILFRPSKKRKIYRQRHDDDEPLPEPQAAGPNTRTSPAPALPNPQSIDELIASTSATLPAEAEGEELEGTPVSISEILRRRKKNKRVGGVEFRAEGHIARDEDGELVIRHAAGEEPRPAAGDGGVIRKFARQTGAVGDVDKHMMAYIDSELAKRRVEGAQAQSSQPQSYGSLRSGMGGFEMQVGGNREGKKEVEVQRQPAALGKLLEIDLGDEARSKNVMRTEQARRRLDGEEIEDEDKPGKPGKVRLGRDGKPWRGRKRRGSDDVKRDKLVEEVLRENRLEIYEEPVVESQVINDDQAADDRIAEAFRKEFMDAVSARQRKKTAPAPPPSRTVSGKKEEEVMKGPKLGGSRSARAAMRETMLKNAKK</sequence>
<dbReference type="GO" id="GO:0005681">
    <property type="term" value="C:spliceosomal complex"/>
    <property type="evidence" value="ECO:0007669"/>
    <property type="project" value="TreeGrafter"/>
</dbReference>
<gene>
    <name evidence="5" type="ORF">K444DRAFT_637307</name>
</gene>
<evidence type="ECO:0000256" key="1">
    <source>
        <dbReference type="ARBA" id="ARBA00004123"/>
    </source>
</evidence>
<dbReference type="PANTHER" id="PTHR13486:SF2">
    <property type="entry name" value="SPLICING FACTOR C9ORF78"/>
    <property type="match status" value="1"/>
</dbReference>
<dbReference type="GeneID" id="36592184"/>
<feature type="region of interest" description="Disordered" evidence="4">
    <location>
        <begin position="1"/>
        <end position="56"/>
    </location>
</feature>
<evidence type="ECO:0000256" key="3">
    <source>
        <dbReference type="ARBA" id="ARBA00023242"/>
    </source>
</evidence>
<feature type="region of interest" description="Disordered" evidence="4">
    <location>
        <begin position="326"/>
        <end position="378"/>
    </location>
</feature>
<evidence type="ECO:0000256" key="2">
    <source>
        <dbReference type="ARBA" id="ARBA00007643"/>
    </source>
</evidence>
<dbReference type="PANTHER" id="PTHR13486">
    <property type="entry name" value="TELOMERE LENGTH AND SILENCING PROTEIN 1 TLS1 FAMILY MEMBER"/>
    <property type="match status" value="1"/>
</dbReference>
<reference evidence="5 6" key="1">
    <citation type="submission" date="2016-04" db="EMBL/GenBank/DDBJ databases">
        <title>A degradative enzymes factory behind the ericoid mycorrhizal symbiosis.</title>
        <authorList>
            <consortium name="DOE Joint Genome Institute"/>
            <person name="Martino E."/>
            <person name="Morin E."/>
            <person name="Grelet G."/>
            <person name="Kuo A."/>
            <person name="Kohler A."/>
            <person name="Daghino S."/>
            <person name="Barry K."/>
            <person name="Choi C."/>
            <person name="Cichocki N."/>
            <person name="Clum A."/>
            <person name="Copeland A."/>
            <person name="Hainaut M."/>
            <person name="Haridas S."/>
            <person name="Labutti K."/>
            <person name="Lindquist E."/>
            <person name="Lipzen A."/>
            <person name="Khouja H.-R."/>
            <person name="Murat C."/>
            <person name="Ohm R."/>
            <person name="Olson A."/>
            <person name="Spatafora J."/>
            <person name="Veneault-Fourrey C."/>
            <person name="Henrissat B."/>
            <person name="Grigoriev I."/>
            <person name="Martin F."/>
            <person name="Perotto S."/>
        </authorList>
    </citation>
    <scope>NUCLEOTIDE SEQUENCE [LARGE SCALE GENOMIC DNA]</scope>
    <source>
        <strain evidence="5 6">E</strain>
    </source>
</reference>
<dbReference type="RefSeq" id="XP_024728993.1">
    <property type="nucleotide sequence ID" value="XM_024884107.1"/>
</dbReference>
<dbReference type="InterPro" id="IPR010756">
    <property type="entry name" value="Tls1-like"/>
</dbReference>
<dbReference type="Proteomes" id="UP000235371">
    <property type="component" value="Unassembled WGS sequence"/>
</dbReference>
<keyword evidence="3" id="KW-0539">Nucleus</keyword>
<organism evidence="5 6">
    <name type="scientific">Hyaloscypha bicolor E</name>
    <dbReference type="NCBI Taxonomy" id="1095630"/>
    <lineage>
        <taxon>Eukaryota</taxon>
        <taxon>Fungi</taxon>
        <taxon>Dikarya</taxon>
        <taxon>Ascomycota</taxon>
        <taxon>Pezizomycotina</taxon>
        <taxon>Leotiomycetes</taxon>
        <taxon>Helotiales</taxon>
        <taxon>Hyaloscyphaceae</taxon>
        <taxon>Hyaloscypha</taxon>
        <taxon>Hyaloscypha bicolor</taxon>
    </lineage>
</organism>
<dbReference type="GO" id="GO:0000398">
    <property type="term" value="P:mRNA splicing, via spliceosome"/>
    <property type="evidence" value="ECO:0007669"/>
    <property type="project" value="TreeGrafter"/>
</dbReference>